<protein>
    <recommendedName>
        <fullName evidence="7">Dynein axonemal assembly factor 10</fullName>
    </recommendedName>
    <alternativeName>
        <fullName evidence="8">WD repeat-containing protein 92</fullName>
    </alternativeName>
</protein>
<dbReference type="FunFam" id="2.130.10.10:FF:000258">
    <property type="entry name" value="WD repeat-containing protein 92"/>
    <property type="match status" value="1"/>
</dbReference>
<keyword evidence="2" id="KW-0963">Cytoplasm</keyword>
<dbReference type="GO" id="GO:0043130">
    <property type="term" value="F:ubiquitin binding"/>
    <property type="evidence" value="ECO:0000318"/>
    <property type="project" value="GO_Central"/>
</dbReference>
<dbReference type="Pfam" id="PF00400">
    <property type="entry name" value="WD40"/>
    <property type="match status" value="1"/>
</dbReference>
<comment type="subcellular location">
    <subcellularLocation>
        <location evidence="1">Cytoplasm</location>
    </subcellularLocation>
</comment>
<gene>
    <name evidence="11" type="primary">20210223</name>
    <name evidence="10" type="ORF">HELRODRAFT_185629</name>
</gene>
<dbReference type="RefSeq" id="XP_009018262.1">
    <property type="nucleotide sequence ID" value="XM_009020014.1"/>
</dbReference>
<dbReference type="GO" id="GO:0005737">
    <property type="term" value="C:cytoplasm"/>
    <property type="evidence" value="ECO:0007669"/>
    <property type="project" value="UniProtKB-SubCell"/>
</dbReference>
<feature type="repeat" description="WD" evidence="9">
    <location>
        <begin position="129"/>
        <end position="142"/>
    </location>
</feature>
<evidence type="ECO:0000256" key="2">
    <source>
        <dbReference type="ARBA" id="ARBA00022490"/>
    </source>
</evidence>
<dbReference type="eggNOG" id="ENOG502QRKB">
    <property type="taxonomic scope" value="Eukaryota"/>
</dbReference>
<dbReference type="PANTHER" id="PTHR10971">
    <property type="entry name" value="MRNA EXPORT FACTOR AND BUB3"/>
    <property type="match status" value="1"/>
</dbReference>
<dbReference type="EMBL" id="AMQM01004533">
    <property type="status" value="NOT_ANNOTATED_CDS"/>
    <property type="molecule type" value="Genomic_DNA"/>
</dbReference>
<keyword evidence="5" id="KW-0677">Repeat</keyword>
<evidence type="ECO:0000313" key="12">
    <source>
        <dbReference type="Proteomes" id="UP000015101"/>
    </source>
</evidence>
<evidence type="ECO:0000256" key="9">
    <source>
        <dbReference type="PROSITE-ProRule" id="PRU00221"/>
    </source>
</evidence>
<evidence type="ECO:0000256" key="7">
    <source>
        <dbReference type="ARBA" id="ARBA00039643"/>
    </source>
</evidence>
<dbReference type="SMART" id="SM00320">
    <property type="entry name" value="WD40"/>
    <property type="match status" value="4"/>
</dbReference>
<dbReference type="InterPro" id="IPR036322">
    <property type="entry name" value="WD40_repeat_dom_sf"/>
</dbReference>
<dbReference type="HOGENOM" id="CLU_062543_0_0_1"/>
<dbReference type="PROSITE" id="PS50082">
    <property type="entry name" value="WD_REPEATS_2"/>
    <property type="match status" value="1"/>
</dbReference>
<evidence type="ECO:0000256" key="1">
    <source>
        <dbReference type="ARBA" id="ARBA00004496"/>
    </source>
</evidence>
<dbReference type="STRING" id="6412.T1FN24"/>
<evidence type="ECO:0000256" key="8">
    <source>
        <dbReference type="ARBA" id="ARBA00041547"/>
    </source>
</evidence>
<reference evidence="10 12" key="2">
    <citation type="journal article" date="2013" name="Nature">
        <title>Insights into bilaterian evolution from three spiralian genomes.</title>
        <authorList>
            <person name="Simakov O."/>
            <person name="Marletaz F."/>
            <person name="Cho S.J."/>
            <person name="Edsinger-Gonzales E."/>
            <person name="Havlak P."/>
            <person name="Hellsten U."/>
            <person name="Kuo D.H."/>
            <person name="Larsson T."/>
            <person name="Lv J."/>
            <person name="Arendt D."/>
            <person name="Savage R."/>
            <person name="Osoegawa K."/>
            <person name="de Jong P."/>
            <person name="Grimwood J."/>
            <person name="Chapman J.A."/>
            <person name="Shapiro H."/>
            <person name="Aerts A."/>
            <person name="Otillar R.P."/>
            <person name="Terry A.Y."/>
            <person name="Boore J.L."/>
            <person name="Grigoriev I.V."/>
            <person name="Lindberg D.R."/>
            <person name="Seaver E.C."/>
            <person name="Weisblat D.A."/>
            <person name="Putnam N.H."/>
            <person name="Rokhsar D.S."/>
        </authorList>
    </citation>
    <scope>NUCLEOTIDE SEQUENCE</scope>
</reference>
<reference evidence="11" key="3">
    <citation type="submission" date="2015-06" db="UniProtKB">
        <authorList>
            <consortium name="EnsemblMetazoa"/>
        </authorList>
    </citation>
    <scope>IDENTIFICATION</scope>
</reference>
<reference evidence="12" key="1">
    <citation type="submission" date="2012-12" db="EMBL/GenBank/DDBJ databases">
        <authorList>
            <person name="Hellsten U."/>
            <person name="Grimwood J."/>
            <person name="Chapman J.A."/>
            <person name="Shapiro H."/>
            <person name="Aerts A."/>
            <person name="Otillar R.P."/>
            <person name="Terry A.Y."/>
            <person name="Boore J.L."/>
            <person name="Simakov O."/>
            <person name="Marletaz F."/>
            <person name="Cho S.-J."/>
            <person name="Edsinger-Gonzales E."/>
            <person name="Havlak P."/>
            <person name="Kuo D.-H."/>
            <person name="Larsson T."/>
            <person name="Lv J."/>
            <person name="Arendt D."/>
            <person name="Savage R."/>
            <person name="Osoegawa K."/>
            <person name="de Jong P."/>
            <person name="Lindberg D.R."/>
            <person name="Seaver E.C."/>
            <person name="Weisblat D.A."/>
            <person name="Putnam N.H."/>
            <person name="Grigoriev I.V."/>
            <person name="Rokhsar D.S."/>
        </authorList>
    </citation>
    <scope>NUCLEOTIDE SEQUENCE</scope>
</reference>
<dbReference type="InterPro" id="IPR015943">
    <property type="entry name" value="WD40/YVTN_repeat-like_dom_sf"/>
</dbReference>
<dbReference type="EnsemblMetazoa" id="HelroT185629">
    <property type="protein sequence ID" value="HelroP185629"/>
    <property type="gene ID" value="HelroG185629"/>
</dbReference>
<dbReference type="SUPFAM" id="SSF50978">
    <property type="entry name" value="WD40 repeat-like"/>
    <property type="match status" value="1"/>
</dbReference>
<dbReference type="GO" id="GO:0006915">
    <property type="term" value="P:apoptotic process"/>
    <property type="evidence" value="ECO:0007669"/>
    <property type="project" value="UniProtKB-KW"/>
</dbReference>
<dbReference type="InterPro" id="IPR001680">
    <property type="entry name" value="WD40_rpt"/>
</dbReference>
<comment type="function">
    <text evidence="6">Key assembly factor specifically required for the stability of axonemal dynein heavy chains in cytoplasm.</text>
</comment>
<proteinExistence type="predicted"/>
<dbReference type="InParanoid" id="T1FN24"/>
<keyword evidence="4" id="KW-0053">Apoptosis</keyword>
<dbReference type="Proteomes" id="UP000015101">
    <property type="component" value="Unassembled WGS sequence"/>
</dbReference>
<keyword evidence="12" id="KW-1185">Reference proteome</keyword>
<keyword evidence="3 9" id="KW-0853">WD repeat</keyword>
<dbReference type="OMA" id="CLWKYNY"/>
<dbReference type="AlphaFoldDB" id="T1FN24"/>
<dbReference type="FunCoup" id="T1FN24">
    <property type="interactions" value="214"/>
</dbReference>
<dbReference type="OrthoDB" id="10248252at2759"/>
<accession>T1FN24</accession>
<dbReference type="Gene3D" id="2.130.10.10">
    <property type="entry name" value="YVTN repeat-like/Quinoprotein amine dehydrogenase"/>
    <property type="match status" value="1"/>
</dbReference>
<dbReference type="EMBL" id="KB096590">
    <property type="protein sequence ID" value="ESO03705.1"/>
    <property type="molecule type" value="Genomic_DNA"/>
</dbReference>
<evidence type="ECO:0000256" key="5">
    <source>
        <dbReference type="ARBA" id="ARBA00022737"/>
    </source>
</evidence>
<evidence type="ECO:0000256" key="4">
    <source>
        <dbReference type="ARBA" id="ARBA00022703"/>
    </source>
</evidence>
<sequence length="354" mass="39621">MDKPQIIAHVQHSLNYTLYDCKWIPRSAKFVVLGSHPRGTGALEIFELSQGEVKLMKKAEKPKAFKCGTFGASTYHNKSIATGDFEGKFQIWDLECLESPTYTAKGHKEIINCIDAVGGLGIGEGAPEIVTGSRDGKVKLWDPRQKDDPVAIFEPCDGETKRDCWAVGFGHAFNAHDRCIATGYDNGDLKLFDLRKMALRWEFNLGNGICDLQFDRKDIEMNKLVVTGLESKFHVFDMRTQHSRKGFAHLTEKAHKSTVWGVKHLCQNRDLFVTLGGNGSVNLWKYDYPSQRCTTDTEGEKVGVMGSLCPLQNIHLSTQPISGFDWSPDKLGLAVCTSFDQNLRVLLVTKLNLY</sequence>
<evidence type="ECO:0000256" key="3">
    <source>
        <dbReference type="ARBA" id="ARBA00022574"/>
    </source>
</evidence>
<dbReference type="CTD" id="20210223"/>
<evidence type="ECO:0000256" key="6">
    <source>
        <dbReference type="ARBA" id="ARBA00037430"/>
    </source>
</evidence>
<name>T1FN24_HELRO</name>
<organism evidence="11 12">
    <name type="scientific">Helobdella robusta</name>
    <name type="common">Californian leech</name>
    <dbReference type="NCBI Taxonomy" id="6412"/>
    <lineage>
        <taxon>Eukaryota</taxon>
        <taxon>Metazoa</taxon>
        <taxon>Spiralia</taxon>
        <taxon>Lophotrochozoa</taxon>
        <taxon>Annelida</taxon>
        <taxon>Clitellata</taxon>
        <taxon>Hirudinea</taxon>
        <taxon>Rhynchobdellida</taxon>
        <taxon>Glossiphoniidae</taxon>
        <taxon>Helobdella</taxon>
    </lineage>
</organism>
<dbReference type="GeneID" id="20210223"/>
<evidence type="ECO:0000313" key="10">
    <source>
        <dbReference type="EMBL" id="ESO03705.1"/>
    </source>
</evidence>
<evidence type="ECO:0000313" key="11">
    <source>
        <dbReference type="EnsemblMetazoa" id="HelroP185629"/>
    </source>
</evidence>
<dbReference type="KEGG" id="hro:HELRODRAFT_185629"/>